<feature type="transmembrane region" description="Helical" evidence="9">
    <location>
        <begin position="21"/>
        <end position="43"/>
    </location>
</feature>
<dbReference type="Pfam" id="PF25539">
    <property type="entry name" value="Bestrophin_2"/>
    <property type="match status" value="1"/>
</dbReference>
<name>A0AAN6M3G5_9PLEO</name>
<dbReference type="EMBL" id="WVTA01000002">
    <property type="protein sequence ID" value="KAK3215665.1"/>
    <property type="molecule type" value="Genomic_DNA"/>
</dbReference>
<evidence type="ECO:0000313" key="11">
    <source>
        <dbReference type="Proteomes" id="UP001280581"/>
    </source>
</evidence>
<evidence type="ECO:0000256" key="5">
    <source>
        <dbReference type="ARBA" id="ARBA00022989"/>
    </source>
</evidence>
<keyword evidence="2" id="KW-0813">Transport</keyword>
<evidence type="ECO:0000313" key="10">
    <source>
        <dbReference type="EMBL" id="KAK3215665.1"/>
    </source>
</evidence>
<protein>
    <submittedName>
        <fullName evidence="10">Uncharacterized protein</fullName>
    </submittedName>
</protein>
<comment type="subcellular location">
    <subcellularLocation>
        <location evidence="1">Cell membrane</location>
        <topology evidence="1">Multi-pass membrane protein</topology>
    </subcellularLocation>
</comment>
<organism evidence="10 11">
    <name type="scientific">Pseudopithomyces chartarum</name>
    <dbReference type="NCBI Taxonomy" id="1892770"/>
    <lineage>
        <taxon>Eukaryota</taxon>
        <taxon>Fungi</taxon>
        <taxon>Dikarya</taxon>
        <taxon>Ascomycota</taxon>
        <taxon>Pezizomycotina</taxon>
        <taxon>Dothideomycetes</taxon>
        <taxon>Pleosporomycetidae</taxon>
        <taxon>Pleosporales</taxon>
        <taxon>Massarineae</taxon>
        <taxon>Didymosphaeriaceae</taxon>
        <taxon>Pseudopithomyces</taxon>
    </lineage>
</organism>
<proteinExistence type="predicted"/>
<dbReference type="Proteomes" id="UP001280581">
    <property type="component" value="Unassembled WGS sequence"/>
</dbReference>
<evidence type="ECO:0000256" key="2">
    <source>
        <dbReference type="ARBA" id="ARBA00022448"/>
    </source>
</evidence>
<evidence type="ECO:0000256" key="4">
    <source>
        <dbReference type="ARBA" id="ARBA00022692"/>
    </source>
</evidence>
<evidence type="ECO:0000256" key="1">
    <source>
        <dbReference type="ARBA" id="ARBA00004651"/>
    </source>
</evidence>
<dbReference type="InterPro" id="IPR044669">
    <property type="entry name" value="YneE/VCCN1/2-like"/>
</dbReference>
<feature type="compositionally biased region" description="Basic and acidic residues" evidence="8">
    <location>
        <begin position="407"/>
        <end position="431"/>
    </location>
</feature>
<dbReference type="AlphaFoldDB" id="A0AAN6M3G5"/>
<dbReference type="PANTHER" id="PTHR33281">
    <property type="entry name" value="UPF0187 PROTEIN YNEE"/>
    <property type="match status" value="1"/>
</dbReference>
<feature type="region of interest" description="Disordered" evidence="8">
    <location>
        <begin position="400"/>
        <end position="459"/>
    </location>
</feature>
<evidence type="ECO:0000256" key="6">
    <source>
        <dbReference type="ARBA" id="ARBA00023065"/>
    </source>
</evidence>
<evidence type="ECO:0000256" key="7">
    <source>
        <dbReference type="ARBA" id="ARBA00023136"/>
    </source>
</evidence>
<keyword evidence="3" id="KW-1003">Cell membrane</keyword>
<keyword evidence="7 9" id="KW-0472">Membrane</keyword>
<dbReference type="GO" id="GO:0005254">
    <property type="term" value="F:chloride channel activity"/>
    <property type="evidence" value="ECO:0007669"/>
    <property type="project" value="InterPro"/>
</dbReference>
<keyword evidence="6" id="KW-0406">Ion transport</keyword>
<keyword evidence="5 9" id="KW-1133">Transmembrane helix</keyword>
<evidence type="ECO:0000256" key="3">
    <source>
        <dbReference type="ARBA" id="ARBA00022475"/>
    </source>
</evidence>
<keyword evidence="11" id="KW-1185">Reference proteome</keyword>
<sequence length="459" mass="51876">MVSLFRRGREKTRPIHRSLHSYFVVNVHPIVITVLGLLVGLALNLRSQTAYERYMEGRKMWAHLGASSTSLARHIWLHVKEGEGAQAKEILLGKTTALNLISGFVIALKHRLRFEPYAGYDDLSPFVEHLDTFARAAGDPPLQRSSQVYKKLGSILRVPMARANPRRIIKQAKRPVGNLPLEILSHLSAYLTEQFDLGTFTLGIAQMQAMNSINDLHGVLATTDRVLNTPLPLAYQITISQISWVYIITLPFQLTAVTRWLCIPISVVTAYIVLSMLYIGNEIENPFGEDVNDLPLEIYCDQIVTDINVIAAISPKRMKAQVHSPNCKLLYPYSLATREFWSTRSESDIRTALRDRGDAYKTTMWDRLNNWKMGEAEREECARTDSDTVCEDCEIGRCKTGNQGQDNGREEKQNDREDEGQKERQSEERRPNRGNNVASDDYARNVTFVYPSGGGGGYE</sequence>
<dbReference type="PANTHER" id="PTHR33281:SF19">
    <property type="entry name" value="VOLTAGE-DEPENDENT ANION CHANNEL-FORMING PROTEIN YNEE"/>
    <property type="match status" value="1"/>
</dbReference>
<keyword evidence="4 9" id="KW-0812">Transmembrane</keyword>
<evidence type="ECO:0000256" key="8">
    <source>
        <dbReference type="SAM" id="MobiDB-lite"/>
    </source>
</evidence>
<dbReference type="GO" id="GO:0005886">
    <property type="term" value="C:plasma membrane"/>
    <property type="evidence" value="ECO:0007669"/>
    <property type="project" value="UniProtKB-SubCell"/>
</dbReference>
<reference evidence="10 11" key="1">
    <citation type="submission" date="2021-02" db="EMBL/GenBank/DDBJ databases">
        <title>Genome assembly of Pseudopithomyces chartarum.</title>
        <authorList>
            <person name="Jauregui R."/>
            <person name="Singh J."/>
            <person name="Voisey C."/>
        </authorList>
    </citation>
    <scope>NUCLEOTIDE SEQUENCE [LARGE SCALE GENOMIC DNA]</scope>
    <source>
        <strain evidence="10 11">AGR01</strain>
    </source>
</reference>
<evidence type="ECO:0000256" key="9">
    <source>
        <dbReference type="SAM" id="Phobius"/>
    </source>
</evidence>
<accession>A0AAN6M3G5</accession>
<comment type="caution">
    <text evidence="10">The sequence shown here is derived from an EMBL/GenBank/DDBJ whole genome shotgun (WGS) entry which is preliminary data.</text>
</comment>
<gene>
    <name evidence="10" type="ORF">GRF29_8g741584</name>
</gene>